<proteinExistence type="predicted"/>
<evidence type="ECO:0000313" key="2">
    <source>
        <dbReference type="Proteomes" id="UP000230607"/>
    </source>
</evidence>
<sequence>MKKFMSILGILTVLVVLSISTTIGPASATMISAPLPIPGNLVPQAGTGSLGIPLPLPNLGIVSIPSLPLSPYSVDQVQTGLVVSDSLTNETKTQQQLQTNPGYWRYGGDAPAEKAPYTFWKDIQGLHIGVQSPANGTWAGYYAVTQDTKAMLFHSVITTPDQTIPSKSNWYENGMYVQNGTANVSYVVCTSNTSIVGTQWVVASVQGNAFGATSENVLWASPMTLTEPTTRDCTIITNGTNYLKVILDGVQVYENNNLNLGMTHTPVTFLEPQTNYAGQLLSGSYKNFFVTSDVNVKVTNNPSLAARVDLVEPTSSSTGQVVASAPVDSSGTATLDIENIPMPLQAYIQVYTSSGIELATTKSPVSLYGGDVYSVDLKSGLNLLG</sequence>
<keyword evidence="2" id="KW-1185">Reference proteome</keyword>
<protein>
    <submittedName>
        <fullName evidence="1">Uncharacterized protein</fullName>
    </submittedName>
</protein>
<dbReference type="Proteomes" id="UP000230607">
    <property type="component" value="Chromosome 1"/>
</dbReference>
<name>A0A2H1FF96_9ARCH</name>
<organism evidence="1 2">
    <name type="scientific">Candidatus Nitrosotalea okcheonensis</name>
    <dbReference type="NCBI Taxonomy" id="1903276"/>
    <lineage>
        <taxon>Archaea</taxon>
        <taxon>Nitrososphaerota</taxon>
        <taxon>Nitrososphaeria</taxon>
        <taxon>Nitrosotaleales</taxon>
        <taxon>Nitrosotaleaceae</taxon>
        <taxon>Nitrosotalea</taxon>
    </lineage>
</organism>
<evidence type="ECO:0000313" key="1">
    <source>
        <dbReference type="EMBL" id="SMH71438.1"/>
    </source>
</evidence>
<accession>A0A2H1FF96</accession>
<gene>
    <name evidence="1" type="ORF">NCS_11245</name>
</gene>
<dbReference type="EMBL" id="LT841358">
    <property type="protein sequence ID" value="SMH71438.1"/>
    <property type="molecule type" value="Genomic_DNA"/>
</dbReference>
<dbReference type="AlphaFoldDB" id="A0A2H1FF96"/>
<reference evidence="2" key="1">
    <citation type="submission" date="2017-03" db="EMBL/GenBank/DDBJ databases">
        <authorList>
            <person name="Herbold C."/>
        </authorList>
    </citation>
    <scope>NUCLEOTIDE SEQUENCE [LARGE SCALE GENOMIC DNA]</scope>
</reference>